<dbReference type="GO" id="GO:0000160">
    <property type="term" value="P:phosphorelay signal transduction system"/>
    <property type="evidence" value="ECO:0007669"/>
    <property type="project" value="InterPro"/>
</dbReference>
<evidence type="ECO:0000256" key="1">
    <source>
        <dbReference type="PROSITE-ProRule" id="PRU00110"/>
    </source>
</evidence>
<feature type="domain" description="Response regulatory" evidence="3">
    <location>
        <begin position="5"/>
        <end position="119"/>
    </location>
</feature>
<dbReference type="Pfam" id="PF00072">
    <property type="entry name" value="Response_reg"/>
    <property type="match status" value="1"/>
</dbReference>
<dbReference type="InterPro" id="IPR001789">
    <property type="entry name" value="Sig_transdc_resp-reg_receiver"/>
</dbReference>
<name>A0A1N7LH55_9BACT</name>
<dbReference type="SUPFAM" id="SSF47226">
    <property type="entry name" value="Histidine-containing phosphotransfer domain, HPT domain"/>
    <property type="match status" value="1"/>
</dbReference>
<dbReference type="Pfam" id="PF01627">
    <property type="entry name" value="Hpt"/>
    <property type="match status" value="1"/>
</dbReference>
<dbReference type="Proteomes" id="UP000186026">
    <property type="component" value="Unassembled WGS sequence"/>
</dbReference>
<sequence length="251" mass="28909">MKSKNVLIVDDNALNRRVFEHIIGQVYNFDIAENGKIALEKLQTGNFDLVLMDIQMPVMDGITAMKKIKYENLTNAPIIAISAYAEQNDKDYFLSTGFCDFIAKPIKPKLFLETLSLHLEHGVKVDNEKSNSERENFDTLDEKVLLQLQKYNSKENIQVVYNDFVEETESLLTEMKQLLIVKDFEAIGEKLHIIKGNSGTLGAQKIYNCCKEFEKNIKNGIFDNTLKDYLILMELFDSFKTYLNQSEHFNP</sequence>
<feature type="modified residue" description="Phosphohistidine" evidence="1">
    <location>
        <position position="192"/>
    </location>
</feature>
<dbReference type="RefSeq" id="WP_076499330.1">
    <property type="nucleotide sequence ID" value="NZ_FTOP01000003.1"/>
</dbReference>
<dbReference type="SMART" id="SM00448">
    <property type="entry name" value="REC"/>
    <property type="match status" value="1"/>
</dbReference>
<dbReference type="PROSITE" id="PS50894">
    <property type="entry name" value="HPT"/>
    <property type="match status" value="1"/>
</dbReference>
<evidence type="ECO:0000259" key="3">
    <source>
        <dbReference type="PROSITE" id="PS50110"/>
    </source>
</evidence>
<dbReference type="GO" id="GO:0004672">
    <property type="term" value="F:protein kinase activity"/>
    <property type="evidence" value="ECO:0007669"/>
    <property type="project" value="UniProtKB-ARBA"/>
</dbReference>
<dbReference type="InterPro" id="IPR052048">
    <property type="entry name" value="ST_Response_Regulator"/>
</dbReference>
<proteinExistence type="predicted"/>
<reference evidence="6" key="1">
    <citation type="submission" date="2017-01" db="EMBL/GenBank/DDBJ databases">
        <authorList>
            <person name="Varghese N."/>
            <person name="Submissions S."/>
        </authorList>
    </citation>
    <scope>NUCLEOTIDE SEQUENCE [LARGE SCALE GENOMIC DNA]</scope>
    <source>
        <strain evidence="6">DSM 46698</strain>
    </source>
</reference>
<accession>A0A1N7LH55</accession>
<keyword evidence="2" id="KW-0597">Phosphoprotein</keyword>
<evidence type="ECO:0000256" key="2">
    <source>
        <dbReference type="PROSITE-ProRule" id="PRU00169"/>
    </source>
</evidence>
<evidence type="ECO:0000259" key="4">
    <source>
        <dbReference type="PROSITE" id="PS50894"/>
    </source>
</evidence>
<keyword evidence="6" id="KW-1185">Reference proteome</keyword>
<dbReference type="InterPro" id="IPR011006">
    <property type="entry name" value="CheY-like_superfamily"/>
</dbReference>
<feature type="modified residue" description="4-aspartylphosphate" evidence="2">
    <location>
        <position position="53"/>
    </location>
</feature>
<dbReference type="AlphaFoldDB" id="A0A1N7LH55"/>
<dbReference type="InterPro" id="IPR036641">
    <property type="entry name" value="HPT_dom_sf"/>
</dbReference>
<dbReference type="PANTHER" id="PTHR43228:SF1">
    <property type="entry name" value="TWO-COMPONENT RESPONSE REGULATOR ARR22"/>
    <property type="match status" value="1"/>
</dbReference>
<evidence type="ECO:0000313" key="5">
    <source>
        <dbReference type="EMBL" id="SIS73165.1"/>
    </source>
</evidence>
<dbReference type="PANTHER" id="PTHR43228">
    <property type="entry name" value="TWO-COMPONENT RESPONSE REGULATOR"/>
    <property type="match status" value="1"/>
</dbReference>
<organism evidence="5 6">
    <name type="scientific">Belliella pelovolcani</name>
    <dbReference type="NCBI Taxonomy" id="529505"/>
    <lineage>
        <taxon>Bacteria</taxon>
        <taxon>Pseudomonadati</taxon>
        <taxon>Bacteroidota</taxon>
        <taxon>Cytophagia</taxon>
        <taxon>Cytophagales</taxon>
        <taxon>Cyclobacteriaceae</taxon>
        <taxon>Belliella</taxon>
    </lineage>
</organism>
<dbReference type="OrthoDB" id="9796457at2"/>
<evidence type="ECO:0000313" key="6">
    <source>
        <dbReference type="Proteomes" id="UP000186026"/>
    </source>
</evidence>
<dbReference type="STRING" id="529505.SAMN05421761_103331"/>
<dbReference type="Gene3D" id="3.40.50.2300">
    <property type="match status" value="1"/>
</dbReference>
<dbReference type="InterPro" id="IPR008207">
    <property type="entry name" value="Sig_transdc_His_kin_Hpt_dom"/>
</dbReference>
<dbReference type="PROSITE" id="PS50110">
    <property type="entry name" value="RESPONSE_REGULATORY"/>
    <property type="match status" value="1"/>
</dbReference>
<dbReference type="CDD" id="cd17546">
    <property type="entry name" value="REC_hyHK_CKI1_RcsC-like"/>
    <property type="match status" value="1"/>
</dbReference>
<gene>
    <name evidence="5" type="ORF">SAMN05421761_103331</name>
</gene>
<protein>
    <submittedName>
        <fullName evidence="5">CheY chemotaxis protein or a CheY-like REC (Receiver) domain</fullName>
    </submittedName>
</protein>
<dbReference type="EMBL" id="FTOP01000003">
    <property type="protein sequence ID" value="SIS73165.1"/>
    <property type="molecule type" value="Genomic_DNA"/>
</dbReference>
<dbReference type="Gene3D" id="1.20.120.160">
    <property type="entry name" value="HPT domain"/>
    <property type="match status" value="1"/>
</dbReference>
<feature type="domain" description="HPt" evidence="4">
    <location>
        <begin position="153"/>
        <end position="251"/>
    </location>
</feature>
<dbReference type="SUPFAM" id="SSF52172">
    <property type="entry name" value="CheY-like"/>
    <property type="match status" value="1"/>
</dbReference>